<dbReference type="PANTHER" id="PTHR46638:SF1">
    <property type="entry name" value="CORRINOID ADENOSYLTRANSFERASE"/>
    <property type="match status" value="1"/>
</dbReference>
<dbReference type="PANTHER" id="PTHR46638">
    <property type="entry name" value="CORRINOID ADENOSYLTRANSFERASE"/>
    <property type="match status" value="1"/>
</dbReference>
<evidence type="ECO:0000313" key="2">
    <source>
        <dbReference type="Proteomes" id="UP001172911"/>
    </source>
</evidence>
<dbReference type="PIRSF" id="PIRSF015617">
    <property type="entry name" value="Adensltrnsf_CobA"/>
    <property type="match status" value="1"/>
</dbReference>
<accession>A0AAW7ZGF9</accession>
<dbReference type="Pfam" id="PF02572">
    <property type="entry name" value="CobA_CobO_BtuR"/>
    <property type="match status" value="1"/>
</dbReference>
<proteinExistence type="predicted"/>
<dbReference type="Proteomes" id="UP001172911">
    <property type="component" value="Unassembled WGS sequence"/>
</dbReference>
<protein>
    <submittedName>
        <fullName evidence="1">Cob(I)yrinic acid a,c-diamide adenosyltransferase</fullName>
        <ecNumber evidence="1">2.5.1.17</ecNumber>
    </submittedName>
</protein>
<dbReference type="InterPro" id="IPR003724">
    <property type="entry name" value="CblAdoTrfase_CobA"/>
</dbReference>
<sequence length="175" mass="19395">MGKERGLVIVFTGNGKGKTTAALGLALRAWGHEMKVLVLQFIKGQICGEHLAAEKLNRGIEIRPLGLGFINFNDPAAVNKQKEKAKEAIKQAMQTMAEGFHILILDEILYALKYGLVELDQVVNLIKNKPEELHLVLTGRDAPSEIIALADLVTEMKEIKHPYKENIPAQKGIEY</sequence>
<dbReference type="NCBIfam" id="TIGR00708">
    <property type="entry name" value="cobA"/>
    <property type="match status" value="1"/>
</dbReference>
<dbReference type="SUPFAM" id="SSF52540">
    <property type="entry name" value="P-loop containing nucleoside triphosphate hydrolases"/>
    <property type="match status" value="1"/>
</dbReference>
<keyword evidence="2" id="KW-1185">Reference proteome</keyword>
<evidence type="ECO:0000313" key="1">
    <source>
        <dbReference type="EMBL" id="MDO7788106.1"/>
    </source>
</evidence>
<dbReference type="EC" id="2.5.1.17" evidence="1"/>
<dbReference type="CDD" id="cd00561">
    <property type="entry name" value="CobA_ACA"/>
    <property type="match status" value="1"/>
</dbReference>
<gene>
    <name evidence="1" type="primary">cobO</name>
    <name evidence="1" type="ORF">P6N53_12810</name>
</gene>
<dbReference type="Gene3D" id="3.40.50.300">
    <property type="entry name" value="P-loop containing nucleotide triphosphate hydrolases"/>
    <property type="match status" value="1"/>
</dbReference>
<name>A0AAW7ZGF9_9FIRM</name>
<dbReference type="InterPro" id="IPR027417">
    <property type="entry name" value="P-loop_NTPase"/>
</dbReference>
<dbReference type="EMBL" id="JARPTC010000019">
    <property type="protein sequence ID" value="MDO7788106.1"/>
    <property type="molecule type" value="Genomic_DNA"/>
</dbReference>
<reference evidence="1" key="1">
    <citation type="journal article" date="2023" name="J. Hazard. Mater.">
        <title>Anaerobic biodegradation of pyrene and benzo[a]pyrene by a new sulfate-reducing Desulforamulus aquiferis strain DSA.</title>
        <authorList>
            <person name="Zhang Z."/>
            <person name="Sun J."/>
            <person name="Gong X."/>
            <person name="Wang C."/>
            <person name="Wang H."/>
        </authorList>
    </citation>
    <scope>NUCLEOTIDE SEQUENCE</scope>
    <source>
        <strain evidence="1">DSA</strain>
    </source>
</reference>
<reference evidence="1" key="2">
    <citation type="submission" date="2023-03" db="EMBL/GenBank/DDBJ databases">
        <authorList>
            <person name="Zhang Z."/>
        </authorList>
    </citation>
    <scope>NUCLEOTIDE SEQUENCE</scope>
    <source>
        <strain evidence="1">DSA</strain>
    </source>
</reference>
<dbReference type="AlphaFoldDB" id="A0AAW7ZGF9"/>
<dbReference type="GO" id="GO:0008817">
    <property type="term" value="F:corrinoid adenosyltransferase activity"/>
    <property type="evidence" value="ECO:0007669"/>
    <property type="project" value="UniProtKB-EC"/>
</dbReference>
<dbReference type="GO" id="GO:0005524">
    <property type="term" value="F:ATP binding"/>
    <property type="evidence" value="ECO:0007669"/>
    <property type="project" value="InterPro"/>
</dbReference>
<comment type="caution">
    <text evidence="1">The sequence shown here is derived from an EMBL/GenBank/DDBJ whole genome shotgun (WGS) entry which is preliminary data.</text>
</comment>
<dbReference type="GO" id="GO:0009236">
    <property type="term" value="P:cobalamin biosynthetic process"/>
    <property type="evidence" value="ECO:0007669"/>
    <property type="project" value="InterPro"/>
</dbReference>
<dbReference type="NCBIfam" id="NF004637">
    <property type="entry name" value="PRK05986.1"/>
    <property type="match status" value="1"/>
</dbReference>
<keyword evidence="1" id="KW-0808">Transferase</keyword>
<organism evidence="1 2">
    <name type="scientific">Desulforamulus aquiferis</name>
    <dbReference type="NCBI Taxonomy" id="1397668"/>
    <lineage>
        <taxon>Bacteria</taxon>
        <taxon>Bacillati</taxon>
        <taxon>Bacillota</taxon>
        <taxon>Clostridia</taxon>
        <taxon>Eubacteriales</taxon>
        <taxon>Peptococcaceae</taxon>
        <taxon>Desulforamulus</taxon>
    </lineage>
</organism>